<dbReference type="STRING" id="35722.A0A0B7MZZ7"/>
<comment type="subcellular location">
    <subcellularLocation>
        <location evidence="1">Nucleus</location>
        <location evidence="1">Nucleolus</location>
    </subcellularLocation>
</comment>
<evidence type="ECO:0000256" key="1">
    <source>
        <dbReference type="ARBA" id="ARBA00004604"/>
    </source>
</evidence>
<evidence type="ECO:0000256" key="2">
    <source>
        <dbReference type="ARBA" id="ARBA00007466"/>
    </source>
</evidence>
<dbReference type="OrthoDB" id="441771at2759"/>
<evidence type="ECO:0000313" key="10">
    <source>
        <dbReference type="Proteomes" id="UP000054107"/>
    </source>
</evidence>
<keyword evidence="3" id="KW-0690">Ribosome biogenesis</keyword>
<dbReference type="Pfam" id="PF04147">
    <property type="entry name" value="Nop14"/>
    <property type="match status" value="1"/>
</dbReference>
<organism evidence="9 10">
    <name type="scientific">Parasitella parasitica</name>
    <dbReference type="NCBI Taxonomy" id="35722"/>
    <lineage>
        <taxon>Eukaryota</taxon>
        <taxon>Fungi</taxon>
        <taxon>Fungi incertae sedis</taxon>
        <taxon>Mucoromycota</taxon>
        <taxon>Mucoromycotina</taxon>
        <taxon>Mucoromycetes</taxon>
        <taxon>Mucorales</taxon>
        <taxon>Mucorineae</taxon>
        <taxon>Mucoraceae</taxon>
        <taxon>Parasitella</taxon>
    </lineage>
</organism>
<evidence type="ECO:0000256" key="3">
    <source>
        <dbReference type="ARBA" id="ARBA00022517"/>
    </source>
</evidence>
<evidence type="ECO:0000256" key="7">
    <source>
        <dbReference type="SAM" id="Coils"/>
    </source>
</evidence>
<feature type="coiled-coil region" evidence="7">
    <location>
        <begin position="876"/>
        <end position="932"/>
    </location>
</feature>
<feature type="compositionally biased region" description="Acidic residues" evidence="8">
    <location>
        <begin position="251"/>
        <end position="263"/>
    </location>
</feature>
<evidence type="ECO:0008006" key="11">
    <source>
        <dbReference type="Google" id="ProtNLM"/>
    </source>
</evidence>
<sequence length="936" mass="107012">MVATNQQPKGSGGSALKRLKKSLQVAGIVGQSSKASRSKKDRKKGIPSEAGKNDADKKLSLIRGEFNPFEQKHQKTKFEILGRKLKGSSGKPTLSKQIGEENRKRTLLIEMKNKHRRGGIIDKRFGENNPNMTPEEKMLERFTREKQRSSRNTGGSMFNLEDDDEDLSLTHYGQSLSTMDDFDDAGLGLSDDEDDRKQMDGKIVSRMHFGGFEDDVPEAENERHKSKNEIMKEIIAKSKMHKLERQTAKQEDDEMREELDDELNDIRGLLNTKPIRKPLPSQNALFKRNENENPASKLDETLDDYSDYDKAIHELANDQRAQATDRTKTEEELALEEKEQLEKAERARKRRMEGLDSDNEDEGSKKRSHKKRKGAPQGDDLDDDYLAELEEDVNQLGKGLTLEDIQNGSIDDVDDGEESGDEAEDDGSDEEEEDEESDENEDTDNEDIEDIEYDEGEALVFGDNIGEDDMNEFGKNGVVQSKKEPSHPIKSEKREIPFTFECPATHGEFLEIIQGLAVEDSVIVAKRIRVLYHIKLAQENKAKLALFLGVLVDHMAYIASTESPLPTQVLEDLGNHVYELSKQMPESSAQVYTAKLKKMQSEMAKKMKHSGSAWPDIDDLVLLRSIGHIFSTSDLNHPVATPSLLFICHALSQCRVRTQADIGRGLFLTLLAFEYQKVSKRFMPECLNFLNRCFVILAPEATFKDQKIPGYFPVLEEQNVDLSIKKPSGENAESISSIQLETLATDSEYNADDGMKLSLLQAALRMFERYLQLYASTPAFLEVFQDTLDILECLNYQEIAWHSDITNLLNTINNRLERQVKFCKEKRTKTPLRMQQHRPIPIAQHLPKFEKAYSMDKHYDPDHERSQMHKLESQIKKEKKGALRELRRDNQFIAREKAKERKRKDDEYNKMVKGVMNILEGEQSEMKRLEREKGKK</sequence>
<evidence type="ECO:0000256" key="8">
    <source>
        <dbReference type="SAM" id="MobiDB-lite"/>
    </source>
</evidence>
<feature type="compositionally biased region" description="Basic residues" evidence="8">
    <location>
        <begin position="36"/>
        <end position="45"/>
    </location>
</feature>
<feature type="region of interest" description="Disordered" evidence="8">
    <location>
        <begin position="140"/>
        <end position="196"/>
    </location>
</feature>
<accession>A0A0B7MZZ7</accession>
<dbReference type="PANTHER" id="PTHR23183">
    <property type="entry name" value="NOP14"/>
    <property type="match status" value="1"/>
</dbReference>
<evidence type="ECO:0000313" key="9">
    <source>
        <dbReference type="EMBL" id="CEP08449.1"/>
    </source>
</evidence>
<feature type="compositionally biased region" description="Acidic residues" evidence="8">
    <location>
        <begin position="379"/>
        <end position="393"/>
    </location>
</feature>
<keyword evidence="7" id="KW-0175">Coiled coil</keyword>
<feature type="region of interest" description="Disordered" evidence="8">
    <location>
        <begin position="234"/>
        <end position="450"/>
    </location>
</feature>
<keyword evidence="10" id="KW-1185">Reference proteome</keyword>
<feature type="compositionally biased region" description="Acidic residues" evidence="8">
    <location>
        <begin position="411"/>
        <end position="450"/>
    </location>
</feature>
<dbReference type="EMBL" id="LN719513">
    <property type="protein sequence ID" value="CEP08449.1"/>
    <property type="molecule type" value="Genomic_DNA"/>
</dbReference>
<feature type="region of interest" description="Disordered" evidence="8">
    <location>
        <begin position="26"/>
        <end position="59"/>
    </location>
</feature>
<dbReference type="GO" id="GO:0030692">
    <property type="term" value="C:Noc4p-Nop14p complex"/>
    <property type="evidence" value="ECO:0007669"/>
    <property type="project" value="TreeGrafter"/>
</dbReference>
<evidence type="ECO:0000256" key="5">
    <source>
        <dbReference type="ARBA" id="ARBA00023242"/>
    </source>
</evidence>
<reference evidence="9 10" key="1">
    <citation type="submission" date="2014-09" db="EMBL/GenBank/DDBJ databases">
        <authorList>
            <person name="Ellenberger Sabrina"/>
        </authorList>
    </citation>
    <scope>NUCLEOTIDE SEQUENCE [LARGE SCALE GENOMIC DNA]</scope>
    <source>
        <strain evidence="9 10">CBS 412.66</strain>
    </source>
</reference>
<evidence type="ECO:0000256" key="4">
    <source>
        <dbReference type="ARBA" id="ARBA00022552"/>
    </source>
</evidence>
<keyword evidence="4" id="KW-0698">rRNA processing</keyword>
<dbReference type="GO" id="GO:0030490">
    <property type="term" value="P:maturation of SSU-rRNA"/>
    <property type="evidence" value="ECO:0007669"/>
    <property type="project" value="TreeGrafter"/>
</dbReference>
<dbReference type="PANTHER" id="PTHR23183:SF0">
    <property type="entry name" value="NUCLEOLAR PROTEIN 14"/>
    <property type="match status" value="1"/>
</dbReference>
<evidence type="ECO:0000256" key="6">
    <source>
        <dbReference type="ARBA" id="ARBA00024695"/>
    </source>
</evidence>
<protein>
    <recommendedName>
        <fullName evidence="11">Nop14-like protein</fullName>
    </recommendedName>
</protein>
<dbReference type="Proteomes" id="UP000054107">
    <property type="component" value="Unassembled WGS sequence"/>
</dbReference>
<dbReference type="GO" id="GO:0032040">
    <property type="term" value="C:small-subunit processome"/>
    <property type="evidence" value="ECO:0007669"/>
    <property type="project" value="InterPro"/>
</dbReference>
<comment type="function">
    <text evidence="6">Involved in nucleolar processing of pre-18S ribosomal RNA. Has a role in the nuclear export of 40S pre-ribosomal subunit to the cytoplasm.</text>
</comment>
<name>A0A0B7MZZ7_9FUNG</name>
<comment type="similarity">
    <text evidence="2">Belongs to the NOP14 family.</text>
</comment>
<dbReference type="AlphaFoldDB" id="A0A0B7MZZ7"/>
<feature type="compositionally biased region" description="Acidic residues" evidence="8">
    <location>
        <begin position="180"/>
        <end position="194"/>
    </location>
</feature>
<keyword evidence="5" id="KW-0539">Nucleus</keyword>
<dbReference type="InterPro" id="IPR007276">
    <property type="entry name" value="Nop14"/>
</dbReference>
<feature type="region of interest" description="Disordered" evidence="8">
    <location>
        <begin position="82"/>
        <end position="113"/>
    </location>
</feature>
<feature type="compositionally biased region" description="Basic and acidic residues" evidence="8">
    <location>
        <begin position="234"/>
        <end position="250"/>
    </location>
</feature>
<gene>
    <name evidence="9" type="primary">PARPA_01768.1 scaffold 1479</name>
</gene>
<proteinExistence type="inferred from homology"/>
<feature type="compositionally biased region" description="Basic and acidic residues" evidence="8">
    <location>
        <begin position="307"/>
        <end position="345"/>
    </location>
</feature>